<name>A1ZZN7_MICM2</name>
<comment type="caution">
    <text evidence="1">The sequence shown here is derived from an EMBL/GenBank/DDBJ whole genome shotgun (WGS) entry which is preliminary data.</text>
</comment>
<dbReference type="RefSeq" id="WP_002705401.1">
    <property type="nucleotide sequence ID" value="NZ_AAWS01000080.1"/>
</dbReference>
<reference evidence="1 2" key="1">
    <citation type="submission" date="2007-01" db="EMBL/GenBank/DDBJ databases">
        <authorList>
            <person name="Haygood M."/>
            <person name="Podell S."/>
            <person name="Anderson C."/>
            <person name="Hopkinson B."/>
            <person name="Roe K."/>
            <person name="Barbeau K."/>
            <person name="Gaasterland T."/>
            <person name="Ferriera S."/>
            <person name="Johnson J."/>
            <person name="Kravitz S."/>
            <person name="Beeson K."/>
            <person name="Sutton G."/>
            <person name="Rogers Y.-H."/>
            <person name="Friedman R."/>
            <person name="Frazier M."/>
            <person name="Venter J.C."/>
        </authorList>
    </citation>
    <scope>NUCLEOTIDE SEQUENCE [LARGE SCALE GENOMIC DNA]</scope>
    <source>
        <strain evidence="1 2">ATCC 23134</strain>
    </source>
</reference>
<evidence type="ECO:0000313" key="2">
    <source>
        <dbReference type="Proteomes" id="UP000004095"/>
    </source>
</evidence>
<dbReference type="OrthoDB" id="9791270at2"/>
<gene>
    <name evidence="1" type="ORF">M23134_00960</name>
</gene>
<dbReference type="Gene3D" id="1.20.910.10">
    <property type="entry name" value="Heme oxygenase-like"/>
    <property type="match status" value="1"/>
</dbReference>
<dbReference type="InterPro" id="IPR024423">
    <property type="entry name" value="DUF3050"/>
</dbReference>
<dbReference type="InterPro" id="IPR016084">
    <property type="entry name" value="Haem_Oase-like_multi-hlx"/>
</dbReference>
<dbReference type="AlphaFoldDB" id="A1ZZN7"/>
<sequence>MKGIELIEKETSDLRKQLVEHQLYTQLATIKDIQVFMQHHVFAVWDFMSLLKALQLQLTCLHTPWVPAQNATLARFINEIVWGEESDVNEAGEPKSHFEMYLDAMEQVGANTSLIKGFVNLIKNNYSVELALAQLEVPTSVKEFVQFTFEVISTNQPHLVAAVFTFGREELIPDMFVEIVNQSEHNDTHGNVYNKLLYYLNRHIELDGDEHGPLSLQMVNQLCGNDHDKWNEASHIAQEALRKRIKLWDGVVAAMASEEVLL</sequence>
<keyword evidence="2" id="KW-1185">Reference proteome</keyword>
<evidence type="ECO:0008006" key="3">
    <source>
        <dbReference type="Google" id="ProtNLM"/>
    </source>
</evidence>
<dbReference type="eggNOG" id="ENOG502Z7VP">
    <property type="taxonomic scope" value="Bacteria"/>
</dbReference>
<dbReference type="SUPFAM" id="SSF48613">
    <property type="entry name" value="Heme oxygenase-like"/>
    <property type="match status" value="1"/>
</dbReference>
<protein>
    <recommendedName>
        <fullName evidence="3">Heme oxygenase</fullName>
    </recommendedName>
</protein>
<proteinExistence type="predicted"/>
<accession>A1ZZN7</accession>
<evidence type="ECO:0000313" key="1">
    <source>
        <dbReference type="EMBL" id="EAY24145.1"/>
    </source>
</evidence>
<dbReference type="Pfam" id="PF11251">
    <property type="entry name" value="DUF3050"/>
    <property type="match status" value="1"/>
</dbReference>
<dbReference type="EMBL" id="AAWS01000080">
    <property type="protein sequence ID" value="EAY24145.1"/>
    <property type="molecule type" value="Genomic_DNA"/>
</dbReference>
<dbReference type="Proteomes" id="UP000004095">
    <property type="component" value="Unassembled WGS sequence"/>
</dbReference>
<organism evidence="1 2">
    <name type="scientific">Microscilla marina ATCC 23134</name>
    <dbReference type="NCBI Taxonomy" id="313606"/>
    <lineage>
        <taxon>Bacteria</taxon>
        <taxon>Pseudomonadati</taxon>
        <taxon>Bacteroidota</taxon>
        <taxon>Cytophagia</taxon>
        <taxon>Cytophagales</taxon>
        <taxon>Microscillaceae</taxon>
        <taxon>Microscilla</taxon>
    </lineage>
</organism>